<dbReference type="InterPro" id="IPR029063">
    <property type="entry name" value="SAM-dependent_MTases_sf"/>
</dbReference>
<reference evidence="8" key="1">
    <citation type="journal article" date="2015" name="Proc. Natl. Acad. Sci. U.S.A.">
        <title>Genome sequence of the Asian Tiger mosquito, Aedes albopictus, reveals insights into its biology, genetics, and evolution.</title>
        <authorList>
            <person name="Chen X.G."/>
            <person name="Jiang X."/>
            <person name="Gu J."/>
            <person name="Xu M."/>
            <person name="Wu Y."/>
            <person name="Deng Y."/>
            <person name="Zhang C."/>
            <person name="Bonizzoni M."/>
            <person name="Dermauw W."/>
            <person name="Vontas J."/>
            <person name="Armbruster P."/>
            <person name="Huang X."/>
            <person name="Yang Y."/>
            <person name="Zhang H."/>
            <person name="He W."/>
            <person name="Peng H."/>
            <person name="Liu Y."/>
            <person name="Wu K."/>
            <person name="Chen J."/>
            <person name="Lirakis M."/>
            <person name="Topalis P."/>
            <person name="Van Leeuwen T."/>
            <person name="Hall A.B."/>
            <person name="Jiang X."/>
            <person name="Thorpe C."/>
            <person name="Mueller R.L."/>
            <person name="Sun C."/>
            <person name="Waterhouse R.M."/>
            <person name="Yan G."/>
            <person name="Tu Z.J."/>
            <person name="Fang X."/>
            <person name="James A.A."/>
        </authorList>
    </citation>
    <scope>NUCLEOTIDE SEQUENCE [LARGE SCALE GENOMIC DNA]</scope>
    <source>
        <strain evidence="8">Foshan</strain>
    </source>
</reference>
<evidence type="ECO:0000313" key="8">
    <source>
        <dbReference type="Proteomes" id="UP000069940"/>
    </source>
</evidence>
<dbReference type="Pfam" id="PF05971">
    <property type="entry name" value="Methyltransf_10"/>
    <property type="match status" value="1"/>
</dbReference>
<keyword evidence="2 5" id="KW-0489">Methyltransferase</keyword>
<evidence type="ECO:0000256" key="6">
    <source>
        <dbReference type="SAM" id="MobiDB-lite"/>
    </source>
</evidence>
<feature type="compositionally biased region" description="Basic and acidic residues" evidence="6">
    <location>
        <begin position="194"/>
        <end position="207"/>
    </location>
</feature>
<feature type="region of interest" description="Disordered" evidence="6">
    <location>
        <begin position="193"/>
        <end position="215"/>
    </location>
</feature>
<dbReference type="InterPro" id="IPR017182">
    <property type="entry name" value="METTL16/PsiM"/>
</dbReference>
<dbReference type="PIRSF" id="PIRSF037350">
    <property type="entry name" value="Mtase_ZK1128_prd"/>
    <property type="match status" value="1"/>
</dbReference>
<dbReference type="PANTHER" id="PTHR13393:SF0">
    <property type="entry name" value="RNA N6-ADENOSINE-METHYLTRANSFERASE METTL16"/>
    <property type="match status" value="1"/>
</dbReference>
<dbReference type="Proteomes" id="UP000069940">
    <property type="component" value="Unassembled WGS sequence"/>
</dbReference>
<dbReference type="EC" id="2.1.1.-" evidence="5"/>
<evidence type="ECO:0000256" key="2">
    <source>
        <dbReference type="ARBA" id="ARBA00022603"/>
    </source>
</evidence>
<dbReference type="RefSeq" id="XP_019539786.3">
    <property type="nucleotide sequence ID" value="XM_019684241.3"/>
</dbReference>
<dbReference type="InterPro" id="IPR010286">
    <property type="entry name" value="METTL16/RlmF"/>
</dbReference>
<dbReference type="PANTHER" id="PTHR13393">
    <property type="entry name" value="SAM-DEPENDENT METHYLTRANSFERASE"/>
    <property type="match status" value="1"/>
</dbReference>
<keyword evidence="8" id="KW-1185">Reference proteome</keyword>
<keyword evidence="4" id="KW-0949">S-adenosyl-L-methionine</keyword>
<organism evidence="7 8">
    <name type="scientific">Aedes albopictus</name>
    <name type="common">Asian tiger mosquito</name>
    <name type="synonym">Stegomyia albopicta</name>
    <dbReference type="NCBI Taxonomy" id="7160"/>
    <lineage>
        <taxon>Eukaryota</taxon>
        <taxon>Metazoa</taxon>
        <taxon>Ecdysozoa</taxon>
        <taxon>Arthropoda</taxon>
        <taxon>Hexapoda</taxon>
        <taxon>Insecta</taxon>
        <taxon>Pterygota</taxon>
        <taxon>Neoptera</taxon>
        <taxon>Endopterygota</taxon>
        <taxon>Diptera</taxon>
        <taxon>Nematocera</taxon>
        <taxon>Culicoidea</taxon>
        <taxon>Culicidae</taxon>
        <taxon>Culicinae</taxon>
        <taxon>Aedini</taxon>
        <taxon>Aedes</taxon>
        <taxon>Stegomyia</taxon>
    </lineage>
</organism>
<evidence type="ECO:0000256" key="3">
    <source>
        <dbReference type="ARBA" id="ARBA00022679"/>
    </source>
</evidence>
<keyword evidence="3 5" id="KW-0808">Transferase</keyword>
<comment type="similarity">
    <text evidence="1 5">Belongs to the methyltransferase superfamily. METTL16/RlmF family.</text>
</comment>
<dbReference type="SUPFAM" id="SSF53335">
    <property type="entry name" value="S-adenosyl-L-methionine-dependent methyltransferases"/>
    <property type="match status" value="1"/>
</dbReference>
<feature type="compositionally biased region" description="Basic residues" evidence="6">
    <location>
        <begin position="372"/>
        <end position="381"/>
    </location>
</feature>
<dbReference type="Gene3D" id="3.40.50.150">
    <property type="entry name" value="Vaccinia Virus protein VP39"/>
    <property type="match status" value="1"/>
</dbReference>
<evidence type="ECO:0000256" key="4">
    <source>
        <dbReference type="ARBA" id="ARBA00022691"/>
    </source>
</evidence>
<reference evidence="7" key="2">
    <citation type="submission" date="2025-05" db="UniProtKB">
        <authorList>
            <consortium name="EnsemblMetazoa"/>
        </authorList>
    </citation>
    <scope>IDENTIFICATION</scope>
    <source>
        <strain evidence="7">Foshan</strain>
    </source>
</reference>
<feature type="region of interest" description="Disordered" evidence="6">
    <location>
        <begin position="372"/>
        <end position="412"/>
    </location>
</feature>
<sequence>MSMNKFMHPRNIYRQRPDFRALVKQYPELTAATTVDLNGKLKLDYKDRKALRLLTSCLLKRDYGLQVDLPPDKLVPTLPLRLNYILWLEDLEEALGWKNRAEVRGLDIGCGASCIYPLLGVVHSKRRWRMVGLELLKDSVLVARANVERNGLQACIEVVQQKSDDGSVLKQFMEDRENFDFCMCNPPFFDDDEGTTHKDRTDQRKEPPNAVTGSDKELRIDGGELRFLERIIDESLELKERITVYTSMIGHKKNFEEILRIMKRRSISNVTTTRFCQGNTTRWGVAWSFSSAAILSNVPDRFEQESSGRKSVGKPLEGKIFSLEDVESIDVVQASLLRVLKTLDLQINALSGDTDHMWELIALDNTWSHQRRKRREAHRKLSPGSENRNNQERELETSSNSDGTPSKKLKSDQRDCEPVLKAVLCLKRKDDGYYLALSYLSGIAGKDALNQILQFVKNNIRNIR</sequence>
<protein>
    <recommendedName>
        <fullName evidence="5">U6 small nuclear RNA (adenine-(43)-N(6))-methyltransferase</fullName>
        <ecNumber evidence="5">2.1.1.-</ecNumber>
    </recommendedName>
</protein>
<dbReference type="CDD" id="cd02440">
    <property type="entry name" value="AdoMet_MTases"/>
    <property type="match status" value="1"/>
</dbReference>
<evidence type="ECO:0000256" key="5">
    <source>
        <dbReference type="PIRNR" id="PIRNR037350"/>
    </source>
</evidence>
<dbReference type="EnsemblMetazoa" id="AALFPA23_023065.R34305">
    <property type="protein sequence ID" value="AALFPA23_023065.P34305"/>
    <property type="gene ID" value="AALFPA23_023065"/>
</dbReference>
<accession>A0ABM1ZZK3</accession>
<proteinExistence type="inferred from homology"/>
<evidence type="ECO:0000313" key="7">
    <source>
        <dbReference type="EnsemblMetazoa" id="AALFPA23_023065.P34305"/>
    </source>
</evidence>
<dbReference type="GeneID" id="109410722"/>
<evidence type="ECO:0000256" key="1">
    <source>
        <dbReference type="ARBA" id="ARBA00005878"/>
    </source>
</evidence>
<name>A0ABM1ZZK3_AEDAL</name>